<keyword evidence="3" id="KW-1185">Reference proteome</keyword>
<comment type="caution">
    <text evidence="2">The sequence shown here is derived from an EMBL/GenBank/DDBJ whole genome shotgun (WGS) entry which is preliminary data.</text>
</comment>
<gene>
    <name evidence="2" type="primary">KDM2A_1</name>
    <name evidence="2" type="ORF">P7K49_021412</name>
</gene>
<feature type="compositionally biased region" description="Acidic residues" evidence="1">
    <location>
        <begin position="82"/>
        <end position="100"/>
    </location>
</feature>
<protein>
    <submittedName>
        <fullName evidence="2">Lysine-specific demethylase 2A</fullName>
    </submittedName>
</protein>
<dbReference type="Proteomes" id="UP001266305">
    <property type="component" value="Unassembled WGS sequence"/>
</dbReference>
<feature type="compositionally biased region" description="Basic and acidic residues" evidence="1">
    <location>
        <begin position="1"/>
        <end position="14"/>
    </location>
</feature>
<feature type="compositionally biased region" description="Basic and acidic residues" evidence="1">
    <location>
        <begin position="51"/>
        <end position="62"/>
    </location>
</feature>
<accession>A0ABQ9USL5</accession>
<proteinExistence type="predicted"/>
<evidence type="ECO:0000313" key="2">
    <source>
        <dbReference type="EMBL" id="KAK2100064.1"/>
    </source>
</evidence>
<evidence type="ECO:0000313" key="3">
    <source>
        <dbReference type="Proteomes" id="UP001266305"/>
    </source>
</evidence>
<sequence length="100" mass="11288">MEETKVLRPLRSCDEPLTPPPHSPTSMLQLIHDPVSPRGVVTRSSPGAGPSDHHSASRDERFKRRQLLRLQATERTMRGDEEGLGGEEEEEEEEEEEDDS</sequence>
<dbReference type="EMBL" id="JASSZA010000010">
    <property type="protein sequence ID" value="KAK2100064.1"/>
    <property type="molecule type" value="Genomic_DNA"/>
</dbReference>
<evidence type="ECO:0000256" key="1">
    <source>
        <dbReference type="SAM" id="MobiDB-lite"/>
    </source>
</evidence>
<feature type="region of interest" description="Disordered" evidence="1">
    <location>
        <begin position="1"/>
        <end position="100"/>
    </location>
</feature>
<organism evidence="2 3">
    <name type="scientific">Saguinus oedipus</name>
    <name type="common">Cotton-top tamarin</name>
    <name type="synonym">Oedipomidas oedipus</name>
    <dbReference type="NCBI Taxonomy" id="9490"/>
    <lineage>
        <taxon>Eukaryota</taxon>
        <taxon>Metazoa</taxon>
        <taxon>Chordata</taxon>
        <taxon>Craniata</taxon>
        <taxon>Vertebrata</taxon>
        <taxon>Euteleostomi</taxon>
        <taxon>Mammalia</taxon>
        <taxon>Eutheria</taxon>
        <taxon>Euarchontoglires</taxon>
        <taxon>Primates</taxon>
        <taxon>Haplorrhini</taxon>
        <taxon>Platyrrhini</taxon>
        <taxon>Cebidae</taxon>
        <taxon>Callitrichinae</taxon>
        <taxon>Saguinus</taxon>
    </lineage>
</organism>
<name>A0ABQ9USL5_SAGOE</name>
<reference evidence="2 3" key="1">
    <citation type="submission" date="2023-05" db="EMBL/GenBank/DDBJ databases">
        <title>B98-5 Cell Line De Novo Hybrid Assembly: An Optical Mapping Approach.</title>
        <authorList>
            <person name="Kananen K."/>
            <person name="Auerbach J.A."/>
            <person name="Kautto E."/>
            <person name="Blachly J.S."/>
        </authorList>
    </citation>
    <scope>NUCLEOTIDE SEQUENCE [LARGE SCALE GENOMIC DNA]</scope>
    <source>
        <strain evidence="2">B95-8</strain>
        <tissue evidence="2">Cell line</tissue>
    </source>
</reference>